<gene>
    <name evidence="2" type="ORF">SAMN02745746_03818</name>
</gene>
<accession>A0A1Y6C9S7</accession>
<dbReference type="InterPro" id="IPR009061">
    <property type="entry name" value="DNA-bd_dom_put_sf"/>
</dbReference>
<evidence type="ECO:0000313" key="2">
    <source>
        <dbReference type="EMBL" id="SMF53435.1"/>
    </source>
</evidence>
<protein>
    <submittedName>
        <fullName evidence="2">DNA binding domain-containing protein, excisionase family</fullName>
    </submittedName>
</protein>
<name>A0A1Y6C9S7_9NEIS</name>
<dbReference type="InterPro" id="IPR041657">
    <property type="entry name" value="HTH_17"/>
</dbReference>
<dbReference type="AlphaFoldDB" id="A0A1Y6C9S7"/>
<dbReference type="Pfam" id="PF12728">
    <property type="entry name" value="HTH_17"/>
    <property type="match status" value="1"/>
</dbReference>
<organism evidence="2 3">
    <name type="scientific">Pseudogulbenkiania subflava DSM 22618</name>
    <dbReference type="NCBI Taxonomy" id="1123014"/>
    <lineage>
        <taxon>Bacteria</taxon>
        <taxon>Pseudomonadati</taxon>
        <taxon>Pseudomonadota</taxon>
        <taxon>Betaproteobacteria</taxon>
        <taxon>Neisseriales</taxon>
        <taxon>Chromobacteriaceae</taxon>
        <taxon>Pseudogulbenkiania</taxon>
    </lineage>
</organism>
<reference evidence="3" key="1">
    <citation type="submission" date="2017-04" db="EMBL/GenBank/DDBJ databases">
        <authorList>
            <person name="Varghese N."/>
            <person name="Submissions S."/>
        </authorList>
    </citation>
    <scope>NUCLEOTIDE SEQUENCE [LARGE SCALE GENOMIC DNA]</scope>
    <source>
        <strain evidence="3">DSM 22618</strain>
    </source>
</reference>
<proteinExistence type="predicted"/>
<evidence type="ECO:0000259" key="1">
    <source>
        <dbReference type="Pfam" id="PF12728"/>
    </source>
</evidence>
<sequence length="67" mass="7461">MAIAKVDSAFERLSNPEAAQYLGVSVHTLDSWRCIKKPFIPYLKVGARVFYRKADLDAFLAANTVEG</sequence>
<dbReference type="SUPFAM" id="SSF46955">
    <property type="entry name" value="Putative DNA-binding domain"/>
    <property type="match status" value="1"/>
</dbReference>
<evidence type="ECO:0000313" key="3">
    <source>
        <dbReference type="Proteomes" id="UP000192920"/>
    </source>
</evidence>
<dbReference type="STRING" id="1123014.SAMN02745746_03818"/>
<dbReference type="EMBL" id="FXAG01000029">
    <property type="protein sequence ID" value="SMF53435.1"/>
    <property type="molecule type" value="Genomic_DNA"/>
</dbReference>
<dbReference type="RefSeq" id="WP_085277802.1">
    <property type="nucleotide sequence ID" value="NZ_FXAG01000029.1"/>
</dbReference>
<keyword evidence="3" id="KW-1185">Reference proteome</keyword>
<feature type="domain" description="Helix-turn-helix" evidence="1">
    <location>
        <begin position="13"/>
        <end position="63"/>
    </location>
</feature>
<dbReference type="Proteomes" id="UP000192920">
    <property type="component" value="Unassembled WGS sequence"/>
</dbReference>